<organism evidence="2 3">
    <name type="scientific">Acipenser ruthenus</name>
    <name type="common">Sterlet sturgeon</name>
    <dbReference type="NCBI Taxonomy" id="7906"/>
    <lineage>
        <taxon>Eukaryota</taxon>
        <taxon>Metazoa</taxon>
        <taxon>Chordata</taxon>
        <taxon>Craniata</taxon>
        <taxon>Vertebrata</taxon>
        <taxon>Euteleostomi</taxon>
        <taxon>Actinopterygii</taxon>
        <taxon>Chondrostei</taxon>
        <taxon>Acipenseriformes</taxon>
        <taxon>Acipenseridae</taxon>
        <taxon>Acipenser</taxon>
    </lineage>
</organism>
<keyword evidence="3" id="KW-1185">Reference proteome</keyword>
<feature type="compositionally biased region" description="Basic residues" evidence="1">
    <location>
        <begin position="256"/>
        <end position="271"/>
    </location>
</feature>
<dbReference type="AlphaFoldDB" id="A0A444UX92"/>
<name>A0A444UX92_ACIRT</name>
<feature type="compositionally biased region" description="Basic and acidic residues" evidence="1">
    <location>
        <begin position="173"/>
        <end position="182"/>
    </location>
</feature>
<sequence>MNQKRLNRYSKWDERRSTVVYGLRSVAFNSLNMLTLGVEYGTWARETKSTSVDQASQRDRQRGDKTDGSEVVTVSAAEGTQVLPDKRSHSSSFTQRPGTDFQSACVQPANEAGQGRFGSAMNLPDMIKIHEEYKVHVSEIFQPWRSSLNMLTLGVEYGTWARETKSTSVDQASQRDRQRGEETDGSEVVTVSAAEGTQVLPDKRSHSSSFTQRPGTDFQSACVQPANEAGQGRFGSAMNLPDMIKIHEEYKVHNGSLRRRPTNPLWRRRSGRRWERGKPAGRPPSRAKDVQAVDGSKGQDYGSLQPHPRQTKLFFG</sequence>
<dbReference type="Proteomes" id="UP000289886">
    <property type="component" value="Unassembled WGS sequence"/>
</dbReference>
<evidence type="ECO:0000256" key="1">
    <source>
        <dbReference type="SAM" id="MobiDB-lite"/>
    </source>
</evidence>
<evidence type="ECO:0000313" key="2">
    <source>
        <dbReference type="EMBL" id="RXM92774.1"/>
    </source>
</evidence>
<protein>
    <submittedName>
        <fullName evidence="2">Uncharacterized protein</fullName>
    </submittedName>
</protein>
<evidence type="ECO:0000313" key="3">
    <source>
        <dbReference type="Proteomes" id="UP000289886"/>
    </source>
</evidence>
<feature type="compositionally biased region" description="Polar residues" evidence="1">
    <location>
        <begin position="90"/>
        <end position="101"/>
    </location>
</feature>
<feature type="region of interest" description="Disordered" evidence="1">
    <location>
        <begin position="256"/>
        <end position="316"/>
    </location>
</feature>
<dbReference type="EMBL" id="SCEB01005677">
    <property type="protein sequence ID" value="RXM92774.1"/>
    <property type="molecule type" value="Genomic_DNA"/>
</dbReference>
<reference evidence="2 3" key="1">
    <citation type="submission" date="2019-01" db="EMBL/GenBank/DDBJ databases">
        <title>Draft Genome and Complete Hox-Cluster Characterization of the Sterlet Sturgeon (Acipenser ruthenus).</title>
        <authorList>
            <person name="Wei Q."/>
        </authorList>
    </citation>
    <scope>NUCLEOTIDE SEQUENCE [LARGE SCALE GENOMIC DNA]</scope>
    <source>
        <strain evidence="2">WHYD16114868_AA</strain>
        <tissue evidence="2">Blood</tissue>
    </source>
</reference>
<feature type="compositionally biased region" description="Basic and acidic residues" evidence="1">
    <location>
        <begin position="56"/>
        <end position="68"/>
    </location>
</feature>
<gene>
    <name evidence="2" type="ORF">EOD39_19775</name>
</gene>
<feature type="compositionally biased region" description="Polar residues" evidence="1">
    <location>
        <begin position="207"/>
        <end position="218"/>
    </location>
</feature>
<feature type="region of interest" description="Disordered" evidence="1">
    <location>
        <begin position="47"/>
        <end position="101"/>
    </location>
</feature>
<accession>A0A444UX92</accession>
<comment type="caution">
    <text evidence="2">The sequence shown here is derived from an EMBL/GenBank/DDBJ whole genome shotgun (WGS) entry which is preliminary data.</text>
</comment>
<proteinExistence type="predicted"/>
<feature type="region of interest" description="Disordered" evidence="1">
    <location>
        <begin position="164"/>
        <end position="218"/>
    </location>
</feature>